<reference evidence="7 8" key="1">
    <citation type="journal article" date="2024" name="Int. J. Mol. Sci.">
        <title>Exploration of Alicyclobacillus spp. Genome in Search of Antibiotic Resistance.</title>
        <authorList>
            <person name="Bucka-Kolendo J."/>
            <person name="Kiousi D.E."/>
            <person name="Dekowska A."/>
            <person name="Mikolajczuk-Szczyrba A."/>
            <person name="Karadedos D.M."/>
            <person name="Michael P."/>
            <person name="Galanis A."/>
            <person name="Sokolowska B."/>
        </authorList>
    </citation>
    <scope>NUCLEOTIDE SEQUENCE [LARGE SCALE GENOMIC DNA]</scope>
    <source>
        <strain evidence="7 8">KKP 3000</strain>
    </source>
</reference>
<evidence type="ECO:0000256" key="3">
    <source>
        <dbReference type="ARBA" id="ARBA00022989"/>
    </source>
</evidence>
<dbReference type="InterPro" id="IPR004481">
    <property type="entry name" value="K/Na/Ca-exchanger"/>
</dbReference>
<dbReference type="RefSeq" id="WP_275476168.1">
    <property type="nucleotide sequence ID" value="NZ_CP162940.1"/>
</dbReference>
<evidence type="ECO:0000256" key="5">
    <source>
        <dbReference type="SAM" id="Phobius"/>
    </source>
</evidence>
<keyword evidence="4 5" id="KW-0472">Membrane</keyword>
<dbReference type="InterPro" id="IPR004837">
    <property type="entry name" value="NaCa_Exmemb"/>
</dbReference>
<evidence type="ECO:0000313" key="7">
    <source>
        <dbReference type="EMBL" id="MFB5190042.1"/>
    </source>
</evidence>
<comment type="subcellular location">
    <subcellularLocation>
        <location evidence="1">Membrane</location>
        <topology evidence="1">Multi-pass membrane protein</topology>
    </subcellularLocation>
</comment>
<feature type="transmembrane region" description="Helical" evidence="5">
    <location>
        <begin position="6"/>
        <end position="25"/>
    </location>
</feature>
<gene>
    <name evidence="7" type="ORF">KKP3000_003435</name>
</gene>
<comment type="caution">
    <text evidence="7">The sequence shown here is derived from an EMBL/GenBank/DDBJ whole genome shotgun (WGS) entry which is preliminary data.</text>
</comment>
<proteinExistence type="predicted"/>
<accession>A0ABV5ACP4</accession>
<feature type="transmembrane region" description="Helical" evidence="5">
    <location>
        <begin position="142"/>
        <end position="159"/>
    </location>
</feature>
<dbReference type="Gene3D" id="1.20.1420.30">
    <property type="entry name" value="NCX, central ion-binding region"/>
    <property type="match status" value="1"/>
</dbReference>
<evidence type="ECO:0000256" key="4">
    <source>
        <dbReference type="ARBA" id="ARBA00023136"/>
    </source>
</evidence>
<dbReference type="Proteomes" id="UP001579974">
    <property type="component" value="Unassembled WGS sequence"/>
</dbReference>
<evidence type="ECO:0000313" key="8">
    <source>
        <dbReference type="Proteomes" id="UP001579974"/>
    </source>
</evidence>
<evidence type="ECO:0000259" key="6">
    <source>
        <dbReference type="Pfam" id="PF01699"/>
    </source>
</evidence>
<feature type="transmembrane region" description="Helical" evidence="5">
    <location>
        <begin position="71"/>
        <end position="98"/>
    </location>
</feature>
<feature type="domain" description="Sodium/calcium exchanger membrane region" evidence="6">
    <location>
        <begin position="4"/>
        <end position="158"/>
    </location>
</feature>
<sequence>MILAVQMIFSLAMILFGAELFTNAVEWLGRKLGLGQGAIGSVLAAVGTALPETAVPVTAILFGRSHEAEQVGIGGILGAPFLLATLGSLVMAVALLSFRAKSTGYILHVGLSSYRRDHLCFLAAYALSIIAGLVPTHIVHQVVPFLLILVYLVFIVMTVRDKSDRLEEDELRPLYIQRKSTIPSITLVFVQLFVSLALIVGGAHVLTGGVERIAVRVGLPTFVLSALIIPLATELPETLNSVVWIRQGKDSLAAGNITGAMVFQSTLVPALGIWMTPWNFTGDAFLTAILTLLAAFFTFAMSRVYGRLTPWMLLVSSSLYWVMPMQTMASRYGLHRFYWLFGVVIGASLLLAFVSDKRANKLRY</sequence>
<dbReference type="InterPro" id="IPR044880">
    <property type="entry name" value="NCX_ion-bd_dom_sf"/>
</dbReference>
<dbReference type="PANTHER" id="PTHR10846">
    <property type="entry name" value="SODIUM/POTASSIUM/CALCIUM EXCHANGER"/>
    <property type="match status" value="1"/>
</dbReference>
<feature type="transmembrane region" description="Helical" evidence="5">
    <location>
        <begin position="32"/>
        <end position="51"/>
    </location>
</feature>
<organism evidence="7 8">
    <name type="scientific">Alicyclobacillus fastidiosus</name>
    <dbReference type="NCBI Taxonomy" id="392011"/>
    <lineage>
        <taxon>Bacteria</taxon>
        <taxon>Bacillati</taxon>
        <taxon>Bacillota</taxon>
        <taxon>Bacilli</taxon>
        <taxon>Bacillales</taxon>
        <taxon>Alicyclobacillaceae</taxon>
        <taxon>Alicyclobacillus</taxon>
    </lineage>
</organism>
<dbReference type="EMBL" id="JBDXSU010000004">
    <property type="protein sequence ID" value="MFB5190042.1"/>
    <property type="molecule type" value="Genomic_DNA"/>
</dbReference>
<feature type="transmembrane region" description="Helical" evidence="5">
    <location>
        <begin position="180"/>
        <end position="201"/>
    </location>
</feature>
<protein>
    <submittedName>
        <fullName evidence="7">Sodium:calcium antiporter</fullName>
    </submittedName>
</protein>
<keyword evidence="2 5" id="KW-0812">Transmembrane</keyword>
<name>A0ABV5ACP4_9BACL</name>
<feature type="transmembrane region" description="Helical" evidence="5">
    <location>
        <begin position="119"/>
        <end position="136"/>
    </location>
</feature>
<dbReference type="PANTHER" id="PTHR10846:SF8">
    <property type="entry name" value="INNER MEMBRANE PROTEIN YRBG"/>
    <property type="match status" value="1"/>
</dbReference>
<feature type="transmembrane region" description="Helical" evidence="5">
    <location>
        <begin position="253"/>
        <end position="274"/>
    </location>
</feature>
<keyword evidence="8" id="KW-1185">Reference proteome</keyword>
<feature type="domain" description="Sodium/calcium exchanger membrane region" evidence="6">
    <location>
        <begin position="189"/>
        <end position="322"/>
    </location>
</feature>
<dbReference type="Pfam" id="PF01699">
    <property type="entry name" value="Na_Ca_ex"/>
    <property type="match status" value="2"/>
</dbReference>
<feature type="transmembrane region" description="Helical" evidence="5">
    <location>
        <begin position="337"/>
        <end position="354"/>
    </location>
</feature>
<evidence type="ECO:0000256" key="2">
    <source>
        <dbReference type="ARBA" id="ARBA00022692"/>
    </source>
</evidence>
<feature type="transmembrane region" description="Helical" evidence="5">
    <location>
        <begin position="280"/>
        <end position="301"/>
    </location>
</feature>
<keyword evidence="3 5" id="KW-1133">Transmembrane helix</keyword>
<feature type="transmembrane region" description="Helical" evidence="5">
    <location>
        <begin position="213"/>
        <end position="232"/>
    </location>
</feature>
<evidence type="ECO:0000256" key="1">
    <source>
        <dbReference type="ARBA" id="ARBA00004141"/>
    </source>
</evidence>